<name>A0AAN8IYU6_TRICO</name>
<reference evidence="3 4" key="1">
    <citation type="submission" date="2019-10" db="EMBL/GenBank/DDBJ databases">
        <title>Assembly and Annotation for the nematode Trichostrongylus colubriformis.</title>
        <authorList>
            <person name="Martin J."/>
        </authorList>
    </citation>
    <scope>NUCLEOTIDE SEQUENCE [LARGE SCALE GENOMIC DNA]</scope>
    <source>
        <strain evidence="3">G859</strain>
        <tissue evidence="3">Whole worm</tissue>
    </source>
</reference>
<accession>A0AAN8IYU6</accession>
<dbReference type="PANTHER" id="PTHR23017:SF44">
    <property type="entry name" value="G-PROTEIN COUPLED RECEPTORS FAMILY 1 PROFILE DOMAIN-CONTAINING PROTEIN"/>
    <property type="match status" value="1"/>
</dbReference>
<sequence length="225" mass="25884">MYVPESYLAAIIMVAISSFGAVCNGVVVVSSMRLPKMDNPFGRISGNLAMLEGMSLALYLFYYTPMVFFNIHVLQTWSRYFGAFLIGSSQFVLYAHFLMSLNRFSAIFFPFHYTKIFSLANTRIFIIVIWSAAIIPTIFIYVIGSCRFMYFSDYWRFGFGPTDECPEAPFPTNVQCFSVWIILIMLLDFTAIYRVRMYNKGMTGGGVYSCWTTKRKSEEIKLLKQ</sequence>
<dbReference type="Gene3D" id="1.20.1070.10">
    <property type="entry name" value="Rhodopsin 7-helix transmembrane proteins"/>
    <property type="match status" value="1"/>
</dbReference>
<keyword evidence="1" id="KW-1133">Transmembrane helix</keyword>
<keyword evidence="4" id="KW-1185">Reference proteome</keyword>
<dbReference type="InterPro" id="IPR019430">
    <property type="entry name" value="7TM_GPCR_serpentine_rcpt_Srx"/>
</dbReference>
<proteinExistence type="predicted"/>
<feature type="domain" description="7TM GPCR serpentine receptor class x (Srx)" evidence="2">
    <location>
        <begin position="15"/>
        <end position="225"/>
    </location>
</feature>
<comment type="caution">
    <text evidence="3">The sequence shown here is derived from an EMBL/GenBank/DDBJ whole genome shotgun (WGS) entry which is preliminary data.</text>
</comment>
<feature type="transmembrane region" description="Helical" evidence="1">
    <location>
        <begin position="6"/>
        <end position="29"/>
    </location>
</feature>
<dbReference type="PANTHER" id="PTHR23017">
    <property type="entry name" value="SERPENTINE RECEPTOR, CLASS X"/>
    <property type="match status" value="1"/>
</dbReference>
<protein>
    <recommendedName>
        <fullName evidence="2">7TM GPCR serpentine receptor class x (Srx) domain-containing protein</fullName>
    </recommendedName>
</protein>
<dbReference type="EMBL" id="WIXE01000382">
    <property type="protein sequence ID" value="KAK5986642.1"/>
    <property type="molecule type" value="Genomic_DNA"/>
</dbReference>
<keyword evidence="1" id="KW-0812">Transmembrane</keyword>
<feature type="transmembrane region" description="Helical" evidence="1">
    <location>
        <begin position="124"/>
        <end position="150"/>
    </location>
</feature>
<organism evidence="3 4">
    <name type="scientific">Trichostrongylus colubriformis</name>
    <name type="common">Black scour worm</name>
    <dbReference type="NCBI Taxonomy" id="6319"/>
    <lineage>
        <taxon>Eukaryota</taxon>
        <taxon>Metazoa</taxon>
        <taxon>Ecdysozoa</taxon>
        <taxon>Nematoda</taxon>
        <taxon>Chromadorea</taxon>
        <taxon>Rhabditida</taxon>
        <taxon>Rhabditina</taxon>
        <taxon>Rhabditomorpha</taxon>
        <taxon>Strongyloidea</taxon>
        <taxon>Trichostrongylidae</taxon>
        <taxon>Trichostrongylus</taxon>
    </lineage>
</organism>
<feature type="non-terminal residue" evidence="3">
    <location>
        <position position="225"/>
    </location>
</feature>
<dbReference type="Proteomes" id="UP001331761">
    <property type="component" value="Unassembled WGS sequence"/>
</dbReference>
<dbReference type="AlphaFoldDB" id="A0AAN8IYU6"/>
<evidence type="ECO:0000256" key="1">
    <source>
        <dbReference type="SAM" id="Phobius"/>
    </source>
</evidence>
<feature type="transmembrane region" description="Helical" evidence="1">
    <location>
        <begin position="91"/>
        <end position="112"/>
    </location>
</feature>
<dbReference type="CDD" id="cd00637">
    <property type="entry name" value="7tm_classA_rhodopsin-like"/>
    <property type="match status" value="1"/>
</dbReference>
<dbReference type="Pfam" id="PF10328">
    <property type="entry name" value="7TM_GPCR_Srx"/>
    <property type="match status" value="1"/>
</dbReference>
<evidence type="ECO:0000313" key="3">
    <source>
        <dbReference type="EMBL" id="KAK5986642.1"/>
    </source>
</evidence>
<feature type="transmembrane region" description="Helical" evidence="1">
    <location>
        <begin position="49"/>
        <end position="71"/>
    </location>
</feature>
<evidence type="ECO:0000313" key="4">
    <source>
        <dbReference type="Proteomes" id="UP001331761"/>
    </source>
</evidence>
<dbReference type="SUPFAM" id="SSF81321">
    <property type="entry name" value="Family A G protein-coupled receptor-like"/>
    <property type="match status" value="1"/>
</dbReference>
<gene>
    <name evidence="3" type="ORF">GCK32_002923</name>
</gene>
<keyword evidence="1" id="KW-0472">Membrane</keyword>
<evidence type="ECO:0000259" key="2">
    <source>
        <dbReference type="Pfam" id="PF10328"/>
    </source>
</evidence>
<feature type="transmembrane region" description="Helical" evidence="1">
    <location>
        <begin position="170"/>
        <end position="193"/>
    </location>
</feature>